<organism evidence="1 2">
    <name type="scientific">Salinimicrobium profundisediminis</name>
    <dbReference type="NCBI Taxonomy" id="2994553"/>
    <lineage>
        <taxon>Bacteria</taxon>
        <taxon>Pseudomonadati</taxon>
        <taxon>Bacteroidota</taxon>
        <taxon>Flavobacteriia</taxon>
        <taxon>Flavobacteriales</taxon>
        <taxon>Flavobacteriaceae</taxon>
        <taxon>Salinimicrobium</taxon>
    </lineage>
</organism>
<evidence type="ECO:0000313" key="2">
    <source>
        <dbReference type="Proteomes" id="UP001148482"/>
    </source>
</evidence>
<proteinExistence type="predicted"/>
<keyword evidence="2" id="KW-1185">Reference proteome</keyword>
<name>A0A9X3I070_9FLAO</name>
<protein>
    <submittedName>
        <fullName evidence="1">Uncharacterized protein</fullName>
    </submittedName>
</protein>
<dbReference type="EMBL" id="JAPJDA010000001">
    <property type="protein sequence ID" value="MCX2836617.1"/>
    <property type="molecule type" value="Genomic_DNA"/>
</dbReference>
<comment type="caution">
    <text evidence="1">The sequence shown here is derived from an EMBL/GenBank/DDBJ whole genome shotgun (WGS) entry which is preliminary data.</text>
</comment>
<accession>A0A9X3I070</accession>
<dbReference type="Proteomes" id="UP001148482">
    <property type="component" value="Unassembled WGS sequence"/>
</dbReference>
<gene>
    <name evidence="1" type="ORF">OQ279_00515</name>
</gene>
<evidence type="ECO:0000313" key="1">
    <source>
        <dbReference type="EMBL" id="MCX2836617.1"/>
    </source>
</evidence>
<dbReference type="AlphaFoldDB" id="A0A9X3I070"/>
<reference evidence="1" key="1">
    <citation type="submission" date="2022-11" db="EMBL/GenBank/DDBJ databases">
        <title>Salinimicrobium profundisediminis sp. nov., isolated from deep-sea sediment of the Mariana Trench.</title>
        <authorList>
            <person name="Fu H."/>
        </authorList>
    </citation>
    <scope>NUCLEOTIDE SEQUENCE</scope>
    <source>
        <strain evidence="1">MT39</strain>
    </source>
</reference>
<sequence>MNADREATDYVREVSKLSTGEHFKIHMAPGGGWAAKIYPVEQE</sequence>